<dbReference type="InParanoid" id="A0A7R8UUX2"/>
<accession>A0A7R8UUX2</accession>
<keyword evidence="1" id="KW-0472">Membrane</keyword>
<gene>
    <name evidence="2" type="ORF">HERILL_LOCUS9113</name>
</gene>
<keyword evidence="3" id="KW-1185">Reference proteome</keyword>
<evidence type="ECO:0000256" key="1">
    <source>
        <dbReference type="SAM" id="Phobius"/>
    </source>
</evidence>
<dbReference type="AlphaFoldDB" id="A0A7R8UUX2"/>
<evidence type="ECO:0008006" key="4">
    <source>
        <dbReference type="Google" id="ProtNLM"/>
    </source>
</evidence>
<evidence type="ECO:0000313" key="2">
    <source>
        <dbReference type="EMBL" id="CAD7086333.1"/>
    </source>
</evidence>
<dbReference type="EMBL" id="LR899011">
    <property type="protein sequence ID" value="CAD7086333.1"/>
    <property type="molecule type" value="Genomic_DNA"/>
</dbReference>
<name>A0A7R8UUX2_HERIL</name>
<organism evidence="2 3">
    <name type="scientific">Hermetia illucens</name>
    <name type="common">Black soldier fly</name>
    <dbReference type="NCBI Taxonomy" id="343691"/>
    <lineage>
        <taxon>Eukaryota</taxon>
        <taxon>Metazoa</taxon>
        <taxon>Ecdysozoa</taxon>
        <taxon>Arthropoda</taxon>
        <taxon>Hexapoda</taxon>
        <taxon>Insecta</taxon>
        <taxon>Pterygota</taxon>
        <taxon>Neoptera</taxon>
        <taxon>Endopterygota</taxon>
        <taxon>Diptera</taxon>
        <taxon>Brachycera</taxon>
        <taxon>Stratiomyomorpha</taxon>
        <taxon>Stratiomyidae</taxon>
        <taxon>Hermetiinae</taxon>
        <taxon>Hermetia</taxon>
    </lineage>
</organism>
<dbReference type="Proteomes" id="UP000594454">
    <property type="component" value="Chromosome 3"/>
</dbReference>
<protein>
    <recommendedName>
        <fullName evidence="4">Short neuropeptide F</fullName>
    </recommendedName>
</protein>
<feature type="transmembrane region" description="Helical" evidence="1">
    <location>
        <begin position="25"/>
        <end position="43"/>
    </location>
</feature>
<dbReference type="OrthoDB" id="6364308at2759"/>
<sequence length="268" mass="30997">MESEKWKKSGLEEVERNKIMKHQKITSIFVFVFIVTISEISALPPSFDSSLNELYENLLQREYAGPISFPNHQVERKAQRSPSLRLRFGRSDPDILQSMEKRWFGDVHQKPIRSPSLRLRFGRRSDPMMSVHEGDNSIDENNYDRVTRQAPLEDDNGDRDVAALRVRRDISNDAPLEQKRAPSLRLRFGRDPYKVSAAQVMADRNELEREILATLLQALNEYDYNDVPSDDFIRETRKPAPLRLRFGRSVDLSSLKKSPTDNKPVPSS</sequence>
<keyword evidence="1" id="KW-0812">Transmembrane</keyword>
<reference evidence="2 3" key="1">
    <citation type="submission" date="2020-11" db="EMBL/GenBank/DDBJ databases">
        <authorList>
            <person name="Wallbank WR R."/>
            <person name="Pardo Diaz C."/>
            <person name="Kozak K."/>
            <person name="Martin S."/>
            <person name="Jiggins C."/>
            <person name="Moest M."/>
            <person name="Warren A I."/>
            <person name="Generalovic N T."/>
            <person name="Byers J.R.P. K."/>
            <person name="Montejo-Kovacevich G."/>
            <person name="Yen C E."/>
        </authorList>
    </citation>
    <scope>NUCLEOTIDE SEQUENCE [LARGE SCALE GENOMIC DNA]</scope>
</reference>
<keyword evidence="1" id="KW-1133">Transmembrane helix</keyword>
<proteinExistence type="predicted"/>
<dbReference type="FunCoup" id="A0A7R8UUX2">
    <property type="interactions" value="8"/>
</dbReference>
<evidence type="ECO:0000313" key="3">
    <source>
        <dbReference type="Proteomes" id="UP000594454"/>
    </source>
</evidence>